<feature type="domain" description="Fibronectin type-III" evidence="3">
    <location>
        <begin position="1773"/>
        <end position="1861"/>
    </location>
</feature>
<dbReference type="InterPro" id="IPR013783">
    <property type="entry name" value="Ig-like_fold"/>
</dbReference>
<dbReference type="PANTHER" id="PTHR47135">
    <property type="entry name" value="FIBRONECTIN TYPE III DOMAIN-CONTAINING PROTEIN 7"/>
    <property type="match status" value="1"/>
</dbReference>
<sequence length="4586" mass="488220">MEITRLKMLKLLLLWAFTEIRAADNDITVLVFTVTSKSITAQWSCQCEASSFKITATPKNSPGRPVFAQFSGNTVVGSVNSLFPNTVYTIQLEAMDNTFNVLCSAETEETTAPEVPSIDKAYSKRSDSISVEFTEVPGATSYVLRAESVVGHFFSETVVRGSPGTVVQLQPHTEYKLSVKSVNSGGQSQPSEPVEARTVVMAPKLNTSSPDNETILVTWTPVEHAVLYTLCIIRQGSSSRHKMNITDTMVIFDDLEAGTTYCIKGTAWDSEGRVGDDLTVCQITRPSRPVVIHVQVTPGRSPGIMAYWEPVQGAESYTAWTTSGQNCSSTGSSSHCFILPVECGQNQSVYVTAQNGGGSSAPSHPEDYMTYPCPPENIWVEEPTAGNCVVVWDEVPLVEYYMAFIKRDDGTEEPCNTTETLCPFFCMCGYTYLTTVFPYNSAGSSPYAPVRNYTTIPCCPEGVDVQLVATETLEVMWSPVKGAELYETTAAHTNNTIQCNDTAPVCALSDLRCNTVYSVTITPCSDLRGCNRTCKPHTHETAPCAPEINQMMQISSSTYRVFISNPNDPNTNYTVTATGRRDIHKCHTRNGSCDLTQLPCGSTYEVMAGAATMAGTSLPGYTKPLETGPCCPTFVNVTQVTQAMTNVTWSPGSGARSYVTSLTSSRGYAKCHTLDTHCLMGCITCSTNYSVTLEAISSSGHKSECKYHGFSSSACCPTSLKLYRRAPQTLRVYWRITGLLILNHTVELYGTGANYTCIAATGSKYCDIQEETCGDVYTVVAAPVGQDGMKVNFCQPRTYSVSCFPFFSGCDITSVTSPSASTLQLHWSSYPGASVYLLNLKVVNSTSIAPVVVTQSAPITQRLIQGLRPGHVYEVTLKVLEYYSVRCTDAVITMTVPATTQITFSKAISSTSIRFEWSNVTGADSYILFVEELFSVPTRRVNQTFTTLSGLVDGLTPSTTYNCYVYASNSAGRGARSGIKTVMTLVQPPTGVTVVKTGKSTIRVTWNSVNKVLLYQVKVSDTDTSNDPVYRNTSSTSMNVGNLEPCSTYTIGVSSVNTFLVPGEAANVSYTTSTINPVTTISVEYSCSSSMVIVTWDLVFGANWYRATAVDGTGESLNCTSPNSSCQITSLKCGEKYVVHVTAISDDCESTSNTSNLFETVPCAPANPHTIHDCSSNVIVFSWQPTNNTFYYVATAVDNAGKVTECRTPDNTCYFTNTGCGQLYRYTVHAISSECNSEESPPEFVQTSPCLPTNIKTADVCDPNKLITTWDSAAGALSYTVEAQGNTGETYNCTSNSTNSCAVTGVPCGEHLSVYIVASNDKCTTNKVLGEVAQTVPCSPKNIGVSVNCSQDSATVNWTTNIGAIFYIATATDAYGNSKSCNSMGTNCLIEGLQCERNYNGSVIGTNLKCNSTISEEIAFTTGPCPPTNIEAYRDCDANHAVIVWQNHRPGSLHTALIEDQNGSQLNCTSNTFNNCTITSLPCGRRYSVTVTYNDGTCLSTSTPISMDSVPCGPEDVRASVDCQTGELTATWNISVPADNYTTIISRGVGQPVPCNSTTTRCTTGGLLCGSLYTVTVFSVTGMCNSLPSSGVTVQTLPCPPTNIMAVHTCAPDPVPVSWVASDSAKDYTVVAVSGGGHTTGCTTNTTSCSLSKLQCGEVYTIGVSGVDDNCTGHLSDTVSLWTEPCPPSNVSSQLMCSAEVAQVHWAPSANAVNYSVKATSNGHTLTCSSSSPNCTLSNLICGQAYDITVKATDGTCTSNSSAPLRQDQVPCAPANVTTNLICGTNDLMVSWSTSDVPLNYSAVAMPLAGNISPVTCDSSRANCSLRGLQCGQTYNVSVKASSDSCSGRFSPPQTIQTAPCSPQNLTAVTDCGSNSLLVSWRASHGATSYTTTVTGPNGFSESYSSSNLTSSVSGLQCASQYNVQVTSQDGQCTSSASHTVLMTGPCDPMNVTSVLQCGSGTATVSWTAAPGAVAYTVLAKDHTSQQSCRNSSTSCQLKQLQCGKVYNLTVVAEGNTCNSTGSIKTMLMTAPCAPSVKNSNLICGTNSSSLSWMPMADATGYTVSATSTSGHTVWCNSATANCTLMGLTCSETYTTTITAKGSECDSAPGPSINITTAPCPPTIISKEYTCDTKKAVFSWTAPAGHNRFLAQIAGGDFMAICNTTNSSCEFKRLPCGLELNLTVQAEGAQCSSNPSISETIETVPCAPENVSTSMACFNRSALMMWVGNPSATGYNVTATGQDGRTHHCQTNTTSCQLPDIRCGETYNTTVTPYSKTCTGNPSAAYIFRTALCAPSNVTVSRSCEDSTVSWSHVPGADMFIATATAEDGHTHTCRSNYSNSCNFTDLHCGETYNITVVTVDRGCWSEPSSTVELKTALCPPTNLTGQVDCDTNTLALSWDQSPVSGASYTLKTKLVGGSLPPAEHTTSNTTHTMTSLLCGQRYAFHIAAQEGLCRSSYSPPIEISTAPCQPTNFSARVDCGTNKGNFSWVETAGAGFYTVEVTGAHGHVASCSSNDTSCAVKLHCGRSYSASLVASTESCNSTKHADIHFESAPCLPEDVLAILDCNANVMDVSWTKTLGSDDYTAWAISTDGHRVSCNSTSDSCSIYDLQCGKVYEVAVTSSSIYCDIIAGSDYKIQSAPCKPENTSVIQNCSSNVVTVKWQQGSTAQNYTVEALSNTGVNSTCDSIGSSCSFLNLSCGQQYTFTVMGHTNVCRSLMSTPIEKLTAPCPPTNVSAILNCTSQTAMVSWRSAAAASAYSVQAISDDGHNSSCSEMGTSCHLRNLLCGQEYSVVVEAMHTGCPGPASAPARLLTEPCAPMNLSVHYNISKAQVTWAAAKGATSYSAQAVTDQGSTPPCNTNTTSCLLRGLQCSQIYNVTVMARNQACDSNISETHHLMTEPCPPTNVQVNMACGHQSATVSWQKSNLAVGYVAYFDNSKGHSTSCEAAESDEQCVVSGLICGIGYSVWVKALGHQYNSSDSPVVSFVSGPCQTSNIEAILDCEAHFATVSWLPTVGTENYFTEVMALSGHSTNCTTNYTYCELHSLQCGEEYNVTVEAIGDTCNNTAQMAGYLTTEPCPPMNLSVHYNVSKAQVMWVPAKGATSYSVEAVTDQGSTVICNTNTTSCLLKGLHCSQIYNVTVMARNKACNNTVTSETYCLMTEPCPPTNVQVNVACEQLTATVSWQKSDLAVGYVAYFDNQNGHFTSCGGSETDTVCTVSGLVCGTMYNVWMKALGQQYNSSNSAVVPFTSAPCLPNQVEGEVDCSSDGAAVVSWDATHGAANFSLTAVVSGSLRTLCETQQKSCNVTGLSCGETYNLSLTVSNSQCSLTAPMHSNLTTRPCPPQHVDVNLQCGSRTAVLSWEERSDVELYEASAVKASGGDVQKYNSTNSTYEFSGLDCGEMYNFTVTAHSQGCWSQASRTVFIQTEPCSPVIMSAQALCQSEEVQMSWHQARGVENYLITATGSLGYVDIHNTTQTLLSLSLPCGQEYNITVRGRGSRCDSAPSSPALVKTGPCAPSHVTTYVQCESNMGSISWGPSDGAETYVAIATGLDGHTHPCVTNTTSCTWNDLHCGEEYTVVVRAKSDNCTSGPSNSTVIHMDPCSPKDLAPTVDCNMKVVSLMWNGGNGTKSYEVSAEGGNQTIGLTTNVTMAHFSEFTCGQSYSLKVTPHSQHCPGSSSEAASVQTWPCPPEGISTMQDCLSGITMVMWQASNGSVDYYIATMQTDNGLSKVCMSDSNNCSVPGLPCGHNFSVSVTASSQECNVTSSQSTTLQSVPCVPTNVSVLMDCDHNTASVSWSPSRGAVQYYVTAHSSHGNISRQTSDHSYSLNNLACGSQYTVQVVAMDDNCSSVPSQAVLFNSAPCPPENVSAEVCCWSNNMNISWDAMRDADHYLVSVIGGNGDRESCNTTDTVCSISNVTCGNTFSVQVSSIRGQCRSRHSQTHNIMSAPCQPKGIRGHLDCVTNSAWISWDPAPGADGYIVAAVGENDYAANCTASSNTTCEVEDLECGVLYNFSVTAKNSRCESQPSATIDLQTAPCSLAGITAVAQCHNSSILVMWELMEGSEGNTVYTATAEAKDHTYLSCNDTGTSCYLHGARCDLQYTIIVSASSDQCSSMRSRPYRISMEPCPPTNLVVNGSCEDQSAWVSWRPSPVAESYHVVATGVDGHVRTCNATTSSNCSLSDLHCDQLYTVTVTASHENCSSKASPNETLITGPCKPDGLSVSFNCKNQSAWLSWQPRDNAVNYYGYAQADNGDMLHCYSSGPSCIFHNLDCGAVYNFSVQASDGTCNSSSSTPTQTGAAPCPPDSVEVELLPMMMEVQVMRFSWTPIPCNNTEYLLKLTGNLLGDSQAQFDLSSYWTSVTFFEMPLPCGSQYTAAVQSRTAAGTSDLSVPLNGTTAPCPPSGVTYSGNSSFATVSWNASVFANRYTVYDSSVTPNVQLCSTPGLSCSLSYIAAANLVITASNEAGESEATNVTHVATHSRRRRDLSEQLPDNGGLSAPLPHVTQVTPTEYFIEWSEVQGASYYSLQIRQQGSTSKPQELTVYGERVLVDDLSPNSAYCFSLSAQTSTISGPESEPLCVHTGPGLAQ</sequence>
<gene>
    <name evidence="4" type="ORF">XNOV1_A025254</name>
</gene>
<feature type="domain" description="Fibronectin type-III" evidence="3">
    <location>
        <begin position="1600"/>
        <end position="1686"/>
    </location>
</feature>
<dbReference type="Gene3D" id="2.60.40.10">
    <property type="entry name" value="Immunoglobulins"/>
    <property type="match status" value="27"/>
</dbReference>
<dbReference type="Proteomes" id="UP001178508">
    <property type="component" value="Chromosome 14"/>
</dbReference>
<keyword evidence="5" id="KW-1185">Reference proteome</keyword>
<feature type="domain" description="Fibronectin type-III" evidence="3">
    <location>
        <begin position="4127"/>
        <end position="4214"/>
    </location>
</feature>
<feature type="domain" description="Fibronectin type-III" evidence="3">
    <location>
        <begin position="2207"/>
        <end position="2293"/>
    </location>
</feature>
<dbReference type="CDD" id="cd00063">
    <property type="entry name" value="FN3"/>
    <property type="match status" value="11"/>
</dbReference>
<feature type="domain" description="Fibronectin type-III" evidence="3">
    <location>
        <begin position="2817"/>
        <end position="2901"/>
    </location>
</feature>
<keyword evidence="2" id="KW-0732">Signal</keyword>
<evidence type="ECO:0000259" key="3">
    <source>
        <dbReference type="PROSITE" id="PS50853"/>
    </source>
</evidence>
<dbReference type="SUPFAM" id="SSF49265">
    <property type="entry name" value="Fibronectin type III"/>
    <property type="match status" value="30"/>
</dbReference>
<feature type="domain" description="Fibronectin type-III" evidence="3">
    <location>
        <begin position="2730"/>
        <end position="2816"/>
    </location>
</feature>
<feature type="domain" description="Fibronectin type-III" evidence="3">
    <location>
        <begin position="2902"/>
        <end position="2990"/>
    </location>
</feature>
<evidence type="ECO:0000256" key="1">
    <source>
        <dbReference type="SAM" id="MobiDB-lite"/>
    </source>
</evidence>
<feature type="domain" description="Fibronectin type-III" evidence="3">
    <location>
        <begin position="988"/>
        <end position="1077"/>
    </location>
</feature>
<feature type="domain" description="Fibronectin type-III" evidence="3">
    <location>
        <begin position="3164"/>
        <end position="3252"/>
    </location>
</feature>
<feature type="domain" description="Fibronectin type-III" evidence="3">
    <location>
        <begin position="4215"/>
        <end position="4304"/>
    </location>
</feature>
<proteinExistence type="predicted"/>
<dbReference type="InterPro" id="IPR003961">
    <property type="entry name" value="FN3_dom"/>
</dbReference>
<dbReference type="PROSITE" id="PS50853">
    <property type="entry name" value="FN3"/>
    <property type="match status" value="27"/>
</dbReference>
<feature type="domain" description="Fibronectin type-III" evidence="3">
    <location>
        <begin position="1687"/>
        <end position="1772"/>
    </location>
</feature>
<feature type="domain" description="Fibronectin type-III" evidence="3">
    <location>
        <begin position="2294"/>
        <end position="2379"/>
    </location>
</feature>
<dbReference type="PANTHER" id="PTHR47135:SF4">
    <property type="match status" value="1"/>
</dbReference>
<feature type="region of interest" description="Disordered" evidence="1">
    <location>
        <begin position="4468"/>
        <end position="4500"/>
    </location>
</feature>
<name>A0AAV1GHU8_XYRNO</name>
<evidence type="ECO:0000313" key="4">
    <source>
        <dbReference type="EMBL" id="CAJ1072098.1"/>
    </source>
</evidence>
<feature type="domain" description="Fibronectin type-III" evidence="3">
    <location>
        <begin position="112"/>
        <end position="201"/>
    </location>
</feature>
<feature type="domain" description="Fibronectin type-III" evidence="3">
    <location>
        <begin position="3515"/>
        <end position="3601"/>
    </location>
</feature>
<feature type="domain" description="Fibronectin type-III" evidence="3">
    <location>
        <begin position="2643"/>
        <end position="2729"/>
    </location>
</feature>
<feature type="domain" description="Fibronectin type-III" evidence="3">
    <location>
        <begin position="3078"/>
        <end position="3163"/>
    </location>
</feature>
<dbReference type="InterPro" id="IPR036116">
    <property type="entry name" value="FN3_sf"/>
</dbReference>
<feature type="signal peptide" evidence="2">
    <location>
        <begin position="1"/>
        <end position="22"/>
    </location>
</feature>
<accession>A0AAV1GHU8</accession>
<protein>
    <submittedName>
        <fullName evidence="4">Unnamed protein product, partial</fullName>
    </submittedName>
</protein>
<feature type="domain" description="Fibronectin type-III" evidence="3">
    <location>
        <begin position="4497"/>
        <end position="4583"/>
    </location>
</feature>
<feature type="domain" description="Fibronectin type-III" evidence="3">
    <location>
        <begin position="3776"/>
        <end position="3861"/>
    </location>
</feature>
<dbReference type="EMBL" id="OY660877">
    <property type="protein sequence ID" value="CAJ1072098.1"/>
    <property type="molecule type" value="Genomic_DNA"/>
</dbReference>
<dbReference type="Pfam" id="PF00041">
    <property type="entry name" value="fn3"/>
    <property type="match status" value="9"/>
</dbReference>
<feature type="domain" description="Fibronectin type-III" evidence="3">
    <location>
        <begin position="1862"/>
        <end position="1949"/>
    </location>
</feature>
<feature type="domain" description="Fibronectin type-III" evidence="3">
    <location>
        <begin position="1513"/>
        <end position="1599"/>
    </location>
</feature>
<evidence type="ECO:0000313" key="5">
    <source>
        <dbReference type="Proteomes" id="UP001178508"/>
    </source>
</evidence>
<feature type="domain" description="Fibronectin type-III" evidence="3">
    <location>
        <begin position="545"/>
        <end position="630"/>
    </location>
</feature>
<feature type="domain" description="Fibronectin type-III" evidence="3">
    <location>
        <begin position="2380"/>
        <end position="2469"/>
    </location>
</feature>
<feature type="domain" description="Fibronectin type-III" evidence="3">
    <location>
        <begin position="2031"/>
        <end position="2120"/>
    </location>
</feature>
<dbReference type="SMART" id="SM00060">
    <property type="entry name" value="FN3"/>
    <property type="match status" value="40"/>
</dbReference>
<feature type="domain" description="Fibronectin type-III" evidence="3">
    <location>
        <begin position="3946"/>
        <end position="4036"/>
    </location>
</feature>
<feature type="domain" description="Fibronectin type-III" evidence="3">
    <location>
        <begin position="898"/>
        <end position="987"/>
    </location>
</feature>
<feature type="domain" description="Fibronectin type-III" evidence="3">
    <location>
        <begin position="1164"/>
        <end position="1250"/>
    </location>
</feature>
<reference evidence="4" key="1">
    <citation type="submission" date="2023-08" db="EMBL/GenBank/DDBJ databases">
        <authorList>
            <person name="Alioto T."/>
            <person name="Alioto T."/>
            <person name="Gomez Garrido J."/>
        </authorList>
    </citation>
    <scope>NUCLEOTIDE SEQUENCE</scope>
</reference>
<feature type="domain" description="Fibronectin type-III" evidence="3">
    <location>
        <begin position="3341"/>
        <end position="3428"/>
    </location>
</feature>
<feature type="chain" id="PRO_5043875025" evidence="2">
    <location>
        <begin position="23"/>
        <end position="4586"/>
    </location>
</feature>
<organism evidence="4 5">
    <name type="scientific">Xyrichtys novacula</name>
    <name type="common">Pearly razorfish</name>
    <name type="synonym">Hemipteronotus novacula</name>
    <dbReference type="NCBI Taxonomy" id="13765"/>
    <lineage>
        <taxon>Eukaryota</taxon>
        <taxon>Metazoa</taxon>
        <taxon>Chordata</taxon>
        <taxon>Craniata</taxon>
        <taxon>Vertebrata</taxon>
        <taxon>Euteleostomi</taxon>
        <taxon>Actinopterygii</taxon>
        <taxon>Neopterygii</taxon>
        <taxon>Teleostei</taxon>
        <taxon>Neoteleostei</taxon>
        <taxon>Acanthomorphata</taxon>
        <taxon>Eupercaria</taxon>
        <taxon>Labriformes</taxon>
        <taxon>Labridae</taxon>
        <taxon>Xyrichtys</taxon>
    </lineage>
</organism>
<evidence type="ECO:0000256" key="2">
    <source>
        <dbReference type="SAM" id="SignalP"/>
    </source>
</evidence>